<name>A0A378JVD6_9GAMM</name>
<dbReference type="RefSeq" id="WP_028384729.1">
    <property type="nucleotide sequence ID" value="NZ_CAAAJG010000009.1"/>
</dbReference>
<evidence type="ECO:0000313" key="4">
    <source>
        <dbReference type="Proteomes" id="UP000254040"/>
    </source>
</evidence>
<organism evidence="2 4">
    <name type="scientific">Legionella moravica</name>
    <dbReference type="NCBI Taxonomy" id="39962"/>
    <lineage>
        <taxon>Bacteria</taxon>
        <taxon>Pseudomonadati</taxon>
        <taxon>Pseudomonadota</taxon>
        <taxon>Gammaproteobacteria</taxon>
        <taxon>Legionellales</taxon>
        <taxon>Legionellaceae</taxon>
        <taxon>Legionella</taxon>
    </lineage>
</organism>
<gene>
    <name evidence="1" type="primary">recN_1</name>
    <name evidence="1" type="ORF">Lmor_0974</name>
    <name evidence="2" type="ORF">NCTC12239_01614</name>
</gene>
<dbReference type="OrthoDB" id="5650782at2"/>
<protein>
    <submittedName>
        <fullName evidence="2">DNA repair protein</fullName>
    </submittedName>
</protein>
<evidence type="ECO:0000313" key="3">
    <source>
        <dbReference type="Proteomes" id="UP000054985"/>
    </source>
</evidence>
<sequence length="278" mass="31998">MWYFKFLEHLAASICVSEARNAVLFIKQLITLVKREIYADNEFEPLFILGLVKDIFNFLQSSKNKDITLSQFAQRCMGLVILHAKSSDEEAIFSIDFIDVLKDKTIFNALNISKELAVLREEYLDGTCESDSVLSSSELRSINEYIANRSLLIDYTLNNLLRQIEKKTFADLNYVVSVDLKYLQYVLFALSNQQKHPIPVLKSLHSFLLILEHKDSQLDELIHSVENEIKIKEQSEKGLLSAFLSTLFYRPSQDYCSRTFKSESENKDNCLAKVIGLN</sequence>
<dbReference type="EMBL" id="LNYN01000014">
    <property type="protein sequence ID" value="KTD35527.1"/>
    <property type="molecule type" value="Genomic_DNA"/>
</dbReference>
<dbReference type="Proteomes" id="UP000254040">
    <property type="component" value="Unassembled WGS sequence"/>
</dbReference>
<dbReference type="AlphaFoldDB" id="A0A378JVD6"/>
<dbReference type="Proteomes" id="UP000054985">
    <property type="component" value="Unassembled WGS sequence"/>
</dbReference>
<evidence type="ECO:0000313" key="2">
    <source>
        <dbReference type="EMBL" id="STX62675.1"/>
    </source>
</evidence>
<dbReference type="STRING" id="39962.Lmor_0974"/>
<evidence type="ECO:0000313" key="1">
    <source>
        <dbReference type="EMBL" id="KTD35527.1"/>
    </source>
</evidence>
<reference evidence="1 3" key="1">
    <citation type="submission" date="2015-11" db="EMBL/GenBank/DDBJ databases">
        <title>Genomic analysis of 38 Legionella species identifies large and diverse effector repertoires.</title>
        <authorList>
            <person name="Burstein D."/>
            <person name="Amaro F."/>
            <person name="Zusman T."/>
            <person name="Lifshitz Z."/>
            <person name="Cohen O."/>
            <person name="Gilbert J.A."/>
            <person name="Pupko T."/>
            <person name="Shuman H.A."/>
            <person name="Segal G."/>
        </authorList>
    </citation>
    <scope>NUCLEOTIDE SEQUENCE [LARGE SCALE GENOMIC DNA]</scope>
    <source>
        <strain evidence="1 3">ATCC 43877</strain>
    </source>
</reference>
<dbReference type="EMBL" id="UGOG01000001">
    <property type="protein sequence ID" value="STX62675.1"/>
    <property type="molecule type" value="Genomic_DNA"/>
</dbReference>
<reference evidence="2 4" key="2">
    <citation type="submission" date="2018-06" db="EMBL/GenBank/DDBJ databases">
        <authorList>
            <consortium name="Pathogen Informatics"/>
            <person name="Doyle S."/>
        </authorList>
    </citation>
    <scope>NUCLEOTIDE SEQUENCE [LARGE SCALE GENOMIC DNA]</scope>
    <source>
        <strain evidence="2 4">NCTC12239</strain>
    </source>
</reference>
<keyword evidence="3" id="KW-1185">Reference proteome</keyword>
<proteinExistence type="predicted"/>
<accession>A0A378JVD6</accession>